<dbReference type="Proteomes" id="UP000011648">
    <property type="component" value="Unassembled WGS sequence"/>
</dbReference>
<keyword evidence="3" id="KW-1185">Reference proteome</keyword>
<dbReference type="OrthoDB" id="318346at2157"/>
<feature type="region of interest" description="Disordered" evidence="1">
    <location>
        <begin position="43"/>
        <end position="86"/>
    </location>
</feature>
<dbReference type="PATRIC" id="fig|1230458.4.peg.2109"/>
<reference evidence="2 3" key="1">
    <citation type="journal article" date="2014" name="PLoS Genet.">
        <title>Phylogenetically driven sequencing of extremely halophilic archaea reveals strategies for static and dynamic osmo-response.</title>
        <authorList>
            <person name="Becker E.A."/>
            <person name="Seitzer P.M."/>
            <person name="Tritt A."/>
            <person name="Larsen D."/>
            <person name="Krusor M."/>
            <person name="Yao A.I."/>
            <person name="Wu D."/>
            <person name="Madern D."/>
            <person name="Eisen J.A."/>
            <person name="Darling A.E."/>
            <person name="Facciotti M.T."/>
        </authorList>
    </citation>
    <scope>NUCLEOTIDE SEQUENCE [LARGE SCALE GENOMIC DNA]</scope>
    <source>
        <strain evidence="2 3">DSM 12281</strain>
    </source>
</reference>
<accession>L9ZZE6</accession>
<evidence type="ECO:0000313" key="2">
    <source>
        <dbReference type="EMBL" id="ELY91446.1"/>
    </source>
</evidence>
<gene>
    <name evidence="2" type="ORF">C484_10476</name>
</gene>
<organism evidence="2 3">
    <name type="scientific">Natrialba taiwanensis DSM 12281</name>
    <dbReference type="NCBI Taxonomy" id="1230458"/>
    <lineage>
        <taxon>Archaea</taxon>
        <taxon>Methanobacteriati</taxon>
        <taxon>Methanobacteriota</taxon>
        <taxon>Stenosarchaea group</taxon>
        <taxon>Halobacteria</taxon>
        <taxon>Halobacteriales</taxon>
        <taxon>Natrialbaceae</taxon>
        <taxon>Natrialba</taxon>
    </lineage>
</organism>
<sequence length="213" mass="23350">MARYTLINHTEDRENDFDDKSNAENTKQLFEEKGDDVELVDNYRSDGGGAYAVDGADGSLIEEPEGDHQSPEPVKKPTRVEPGSIESEEQFVTQVKGVPDPFMVNMGTTQDKQIHIKKEGYYYLASQDGIDVQTEPLNPTWEGDAETSAWKATATKGDKEWSNVGTAHLEGEDMQGAEHNLDELASTRAACRVLSMATGAGVTSAEEMMEGDQ</sequence>
<evidence type="ECO:0000256" key="1">
    <source>
        <dbReference type="SAM" id="MobiDB-lite"/>
    </source>
</evidence>
<feature type="compositionally biased region" description="Basic and acidic residues" evidence="1">
    <location>
        <begin position="66"/>
        <end position="79"/>
    </location>
</feature>
<dbReference type="RefSeq" id="WP_006825848.1">
    <property type="nucleotide sequence ID" value="NZ_AOIL01000037.1"/>
</dbReference>
<proteinExistence type="predicted"/>
<evidence type="ECO:0000313" key="3">
    <source>
        <dbReference type="Proteomes" id="UP000011648"/>
    </source>
</evidence>
<name>L9ZZE6_9EURY</name>
<feature type="region of interest" description="Disordered" evidence="1">
    <location>
        <begin position="1"/>
        <end position="22"/>
    </location>
</feature>
<protein>
    <submittedName>
        <fullName evidence="2">Uncharacterized protein</fullName>
    </submittedName>
</protein>
<comment type="caution">
    <text evidence="2">The sequence shown here is derived from an EMBL/GenBank/DDBJ whole genome shotgun (WGS) entry which is preliminary data.</text>
</comment>
<dbReference type="AlphaFoldDB" id="L9ZZE6"/>
<dbReference type="EMBL" id="AOIL01000037">
    <property type="protein sequence ID" value="ELY91446.1"/>
    <property type="molecule type" value="Genomic_DNA"/>
</dbReference>